<dbReference type="PANTHER" id="PTHR30093:SF44">
    <property type="entry name" value="TYPE II SECRETION SYSTEM CORE PROTEIN G"/>
    <property type="match status" value="1"/>
</dbReference>
<evidence type="ECO:0000256" key="5">
    <source>
        <dbReference type="ARBA" id="ARBA00022481"/>
    </source>
</evidence>
<sequence length="156" mass="17008">MELKMKVRSSAIKRRKQRGITLVELLVVLAILALISAVVVINVLPAADKASVDTTRLQIDAIETALDQYRLDMRGYPTMQQGLDALVTVPSDARNNANYRPGGYLRGEVPVDSWGNEFQYRIPGEHGGAYDLYSFGADGEPGGEGLDADIGNWTAK</sequence>
<evidence type="ECO:0000313" key="13">
    <source>
        <dbReference type="Proteomes" id="UP001560685"/>
    </source>
</evidence>
<reference evidence="12 13" key="1">
    <citation type="submission" date="2024-05" db="EMBL/GenBank/DDBJ databases">
        <title>Three bacterial strains, DH-69, EH-24, and ECK-19 isolated from coastal sediments.</title>
        <authorList>
            <person name="Ye Y.-Q."/>
            <person name="Du Z.-J."/>
        </authorList>
    </citation>
    <scope>NUCLEOTIDE SEQUENCE [LARGE SCALE GENOMIC DNA]</scope>
    <source>
        <strain evidence="12 13">ECK-19</strain>
    </source>
</reference>
<comment type="subcellular location">
    <subcellularLocation>
        <location evidence="1">Cell inner membrane</location>
        <topology evidence="1">Single-pass membrane protein</topology>
    </subcellularLocation>
</comment>
<proteinExistence type="inferred from homology"/>
<protein>
    <recommendedName>
        <fullName evidence="3">Type II secretion system core protein G</fullName>
    </recommendedName>
</protein>
<organism evidence="12 13">
    <name type="scientific">Hyphococcus lacteus</name>
    <dbReference type="NCBI Taxonomy" id="3143536"/>
    <lineage>
        <taxon>Bacteria</taxon>
        <taxon>Pseudomonadati</taxon>
        <taxon>Pseudomonadota</taxon>
        <taxon>Alphaproteobacteria</taxon>
        <taxon>Parvularculales</taxon>
        <taxon>Parvularculaceae</taxon>
        <taxon>Hyphococcus</taxon>
    </lineage>
</organism>
<dbReference type="InterPro" id="IPR045584">
    <property type="entry name" value="Pilin-like"/>
</dbReference>
<evidence type="ECO:0000256" key="1">
    <source>
        <dbReference type="ARBA" id="ARBA00004377"/>
    </source>
</evidence>
<dbReference type="Gene3D" id="3.30.700.10">
    <property type="entry name" value="Glycoprotein, Type 4 Pilin"/>
    <property type="match status" value="1"/>
</dbReference>
<dbReference type="EMBL" id="JBEHZE010000001">
    <property type="protein sequence ID" value="MEX6634230.1"/>
    <property type="molecule type" value="Genomic_DNA"/>
</dbReference>
<dbReference type="NCBIfam" id="TIGR02532">
    <property type="entry name" value="IV_pilin_GFxxxE"/>
    <property type="match status" value="1"/>
</dbReference>
<evidence type="ECO:0000256" key="8">
    <source>
        <dbReference type="ARBA" id="ARBA00022989"/>
    </source>
</evidence>
<keyword evidence="7 10" id="KW-0812">Transmembrane</keyword>
<keyword evidence="6" id="KW-0997">Cell inner membrane</keyword>
<evidence type="ECO:0000313" key="12">
    <source>
        <dbReference type="EMBL" id="MEX6634230.1"/>
    </source>
</evidence>
<dbReference type="Pfam" id="PF08334">
    <property type="entry name" value="T2SSG"/>
    <property type="match status" value="1"/>
</dbReference>
<evidence type="ECO:0000256" key="6">
    <source>
        <dbReference type="ARBA" id="ARBA00022519"/>
    </source>
</evidence>
<dbReference type="PRINTS" id="PR00813">
    <property type="entry name" value="BCTERIALGSPG"/>
</dbReference>
<evidence type="ECO:0000256" key="7">
    <source>
        <dbReference type="ARBA" id="ARBA00022692"/>
    </source>
</evidence>
<dbReference type="Pfam" id="PF07963">
    <property type="entry name" value="N_methyl"/>
    <property type="match status" value="1"/>
</dbReference>
<keyword evidence="9 10" id="KW-0472">Membrane</keyword>
<evidence type="ECO:0000256" key="10">
    <source>
        <dbReference type="SAM" id="Phobius"/>
    </source>
</evidence>
<dbReference type="PROSITE" id="PS00409">
    <property type="entry name" value="PROKAR_NTER_METHYL"/>
    <property type="match status" value="1"/>
</dbReference>
<gene>
    <name evidence="12" type="primary">gspG</name>
    <name evidence="12" type="ORF">ABFZ84_11810</name>
</gene>
<comment type="similarity">
    <text evidence="2">Belongs to the GSP G family.</text>
</comment>
<feature type="domain" description="Type II secretion system protein GspG C-terminal" evidence="11">
    <location>
        <begin position="42"/>
        <end position="153"/>
    </location>
</feature>
<accession>A0ABV3Z600</accession>
<dbReference type="PANTHER" id="PTHR30093">
    <property type="entry name" value="GENERAL SECRETION PATHWAY PROTEIN G"/>
    <property type="match status" value="1"/>
</dbReference>
<dbReference type="InterPro" id="IPR012902">
    <property type="entry name" value="N_methyl_site"/>
</dbReference>
<evidence type="ECO:0000256" key="2">
    <source>
        <dbReference type="ARBA" id="ARBA00009984"/>
    </source>
</evidence>
<dbReference type="InterPro" id="IPR013545">
    <property type="entry name" value="T2SS_protein-GspG_C"/>
</dbReference>
<evidence type="ECO:0000256" key="4">
    <source>
        <dbReference type="ARBA" id="ARBA00022475"/>
    </source>
</evidence>
<evidence type="ECO:0000256" key="3">
    <source>
        <dbReference type="ARBA" id="ARBA00020042"/>
    </source>
</evidence>
<dbReference type="InterPro" id="IPR000983">
    <property type="entry name" value="Bac_GSPG_pilin"/>
</dbReference>
<feature type="transmembrane region" description="Helical" evidence="10">
    <location>
        <begin position="21"/>
        <end position="44"/>
    </location>
</feature>
<evidence type="ECO:0000256" key="9">
    <source>
        <dbReference type="ARBA" id="ARBA00023136"/>
    </source>
</evidence>
<dbReference type="SUPFAM" id="SSF54523">
    <property type="entry name" value="Pili subunits"/>
    <property type="match status" value="1"/>
</dbReference>
<comment type="caution">
    <text evidence="12">The sequence shown here is derived from an EMBL/GenBank/DDBJ whole genome shotgun (WGS) entry which is preliminary data.</text>
</comment>
<dbReference type="Proteomes" id="UP001560685">
    <property type="component" value="Unassembled WGS sequence"/>
</dbReference>
<dbReference type="InterPro" id="IPR010054">
    <property type="entry name" value="Type2_sec_GspG"/>
</dbReference>
<keyword evidence="8 10" id="KW-1133">Transmembrane helix</keyword>
<name>A0ABV3Z600_9PROT</name>
<keyword evidence="13" id="KW-1185">Reference proteome</keyword>
<dbReference type="NCBIfam" id="TIGR01710">
    <property type="entry name" value="typeII_sec_gspG"/>
    <property type="match status" value="1"/>
</dbReference>
<keyword evidence="5" id="KW-0488">Methylation</keyword>
<keyword evidence="4" id="KW-1003">Cell membrane</keyword>
<evidence type="ECO:0000259" key="11">
    <source>
        <dbReference type="Pfam" id="PF08334"/>
    </source>
</evidence>